<dbReference type="Proteomes" id="UP000270296">
    <property type="component" value="Unassembled WGS sequence"/>
</dbReference>
<dbReference type="InterPro" id="IPR052821">
    <property type="entry name" value="F-box_only_SRC"/>
</dbReference>
<sequence length="410" mass="45227">MLLTATVGLASNVNSGVKVNTVIIDDSHLLIIGGCGGANLIFSDIWLLSMLPNSTWLWEEVTVINASASAPQLWSHPACKVGDNVVVVSKAQSMSVDTVERHRSMSSSTHLGERRLHNWVPPQGNLIPPRRKLIISRSFEDRQDETSSSGSDVEGSCNLYRTQSFPAVLSDAIPKIVVIADTNRTKAEFQTSNNEIPKLQLYDDARAKATSIVNGRSVLPDMPGTSWQGYPLSRTAPLNAIRDDGLVKVKHMERHKNRQKQLDALRRMELYIRARLAEQESEKAVVADAAATVTSSFGFRPNCSSSKSSSDFLPTRRASSMTSRNPMSVYFLDIGRVLSDKQATWSCLPGDSVTPQDTLLYSLVKGRGELIMFGGMRTQLESDGQLLDMTPSYYHTITNDLYLLKPVIKL</sequence>
<dbReference type="OrthoDB" id="9973021at2759"/>
<protein>
    <submittedName>
        <fullName evidence="3">DUF4457 domain-containing protein</fullName>
    </submittedName>
</protein>
<reference evidence="3" key="1">
    <citation type="submission" date="2016-06" db="UniProtKB">
        <authorList>
            <consortium name="WormBaseParasite"/>
        </authorList>
    </citation>
    <scope>IDENTIFICATION</scope>
</reference>
<gene>
    <name evidence="1" type="ORF">SBAD_LOCUS7366</name>
</gene>
<name>A0A183IUR9_9BILA</name>
<proteinExistence type="predicted"/>
<dbReference type="GO" id="GO:0019005">
    <property type="term" value="C:SCF ubiquitin ligase complex"/>
    <property type="evidence" value="ECO:0007669"/>
    <property type="project" value="TreeGrafter"/>
</dbReference>
<organism evidence="3">
    <name type="scientific">Soboliphyme baturini</name>
    <dbReference type="NCBI Taxonomy" id="241478"/>
    <lineage>
        <taxon>Eukaryota</taxon>
        <taxon>Metazoa</taxon>
        <taxon>Ecdysozoa</taxon>
        <taxon>Nematoda</taxon>
        <taxon>Enoplea</taxon>
        <taxon>Dorylaimia</taxon>
        <taxon>Dioctophymatida</taxon>
        <taxon>Dioctophymatoidea</taxon>
        <taxon>Soboliphymatidae</taxon>
        <taxon>Soboliphyme</taxon>
    </lineage>
</organism>
<keyword evidence="2" id="KW-1185">Reference proteome</keyword>
<dbReference type="WBParaSite" id="SBAD_0000764001-mRNA-1">
    <property type="protein sequence ID" value="SBAD_0000764001-mRNA-1"/>
    <property type="gene ID" value="SBAD_0000764001"/>
</dbReference>
<evidence type="ECO:0000313" key="3">
    <source>
        <dbReference type="WBParaSite" id="SBAD_0000764001-mRNA-1"/>
    </source>
</evidence>
<accession>A0A183IUR9</accession>
<dbReference type="AlphaFoldDB" id="A0A183IUR9"/>
<evidence type="ECO:0000313" key="2">
    <source>
        <dbReference type="Proteomes" id="UP000270296"/>
    </source>
</evidence>
<evidence type="ECO:0000313" key="1">
    <source>
        <dbReference type="EMBL" id="VDP12849.1"/>
    </source>
</evidence>
<dbReference type="EMBL" id="UZAM01010559">
    <property type="protein sequence ID" value="VDP12849.1"/>
    <property type="molecule type" value="Genomic_DNA"/>
</dbReference>
<dbReference type="PANTHER" id="PTHR46432">
    <property type="entry name" value="F-BOX ONLY PROTEIN 42"/>
    <property type="match status" value="1"/>
</dbReference>
<reference evidence="1 2" key="2">
    <citation type="submission" date="2018-11" db="EMBL/GenBank/DDBJ databases">
        <authorList>
            <consortium name="Pathogen Informatics"/>
        </authorList>
    </citation>
    <scope>NUCLEOTIDE SEQUENCE [LARGE SCALE GENOMIC DNA]</scope>
</reference>
<dbReference type="PANTHER" id="PTHR46432:SF1">
    <property type="entry name" value="F-BOX ONLY PROTEIN 42"/>
    <property type="match status" value="1"/>
</dbReference>
<dbReference type="GO" id="GO:1990756">
    <property type="term" value="F:ubiquitin-like ligase-substrate adaptor activity"/>
    <property type="evidence" value="ECO:0007669"/>
    <property type="project" value="TreeGrafter"/>
</dbReference>